<organism evidence="3 4">
    <name type="scientific">Paractinoplanes hotanensis</name>
    <dbReference type="NCBI Taxonomy" id="2906497"/>
    <lineage>
        <taxon>Bacteria</taxon>
        <taxon>Bacillati</taxon>
        <taxon>Actinomycetota</taxon>
        <taxon>Actinomycetes</taxon>
        <taxon>Micromonosporales</taxon>
        <taxon>Micromonosporaceae</taxon>
        <taxon>Paractinoplanes</taxon>
    </lineage>
</organism>
<dbReference type="RefSeq" id="WP_251804481.1">
    <property type="nucleotide sequence ID" value="NZ_JAMQOL010000082.1"/>
</dbReference>
<feature type="transmembrane region" description="Helical" evidence="2">
    <location>
        <begin position="6"/>
        <end position="24"/>
    </location>
</feature>
<protein>
    <submittedName>
        <fullName evidence="3">Uncharacterized protein</fullName>
    </submittedName>
</protein>
<keyword evidence="2" id="KW-1133">Transmembrane helix</keyword>
<comment type="caution">
    <text evidence="3">The sequence shown here is derived from an EMBL/GenBank/DDBJ whole genome shotgun (WGS) entry which is preliminary data.</text>
</comment>
<evidence type="ECO:0000256" key="2">
    <source>
        <dbReference type="SAM" id="Phobius"/>
    </source>
</evidence>
<evidence type="ECO:0000313" key="4">
    <source>
        <dbReference type="Proteomes" id="UP001523216"/>
    </source>
</evidence>
<keyword evidence="4" id="KW-1185">Reference proteome</keyword>
<reference evidence="3 4" key="1">
    <citation type="submission" date="2022-06" db="EMBL/GenBank/DDBJ databases">
        <title>Actinoplanes abujensis sp. nov., isolated from Nigerian arid soil.</title>
        <authorList>
            <person name="Ding P."/>
        </authorList>
    </citation>
    <scope>NUCLEOTIDE SEQUENCE [LARGE SCALE GENOMIC DNA]</scope>
    <source>
        <strain evidence="4">TRM88002</strain>
    </source>
</reference>
<proteinExistence type="predicted"/>
<keyword evidence="2" id="KW-0472">Membrane</keyword>
<name>A0ABT0YGV8_9ACTN</name>
<feature type="region of interest" description="Disordered" evidence="1">
    <location>
        <begin position="170"/>
        <end position="194"/>
    </location>
</feature>
<gene>
    <name evidence="3" type="ORF">LXN57_45135</name>
</gene>
<evidence type="ECO:0000256" key="1">
    <source>
        <dbReference type="SAM" id="MobiDB-lite"/>
    </source>
</evidence>
<accession>A0ABT0YGV8</accession>
<dbReference type="Proteomes" id="UP001523216">
    <property type="component" value="Unassembled WGS sequence"/>
</dbReference>
<keyword evidence="2" id="KW-0812">Transmembrane</keyword>
<evidence type="ECO:0000313" key="3">
    <source>
        <dbReference type="EMBL" id="MCM4084738.1"/>
    </source>
</evidence>
<dbReference type="EMBL" id="JAMQOL010000082">
    <property type="protein sequence ID" value="MCM4084738.1"/>
    <property type="molecule type" value="Genomic_DNA"/>
</dbReference>
<sequence>MTAAAWATTAAVVVALAGLWFTIYKFRHGRSKLLVWSVSQNTALIPRTGEIDRTGMTFSWQGTSACDPRVIVVRLTNRGRIELKKSDLATRLVLDVSPAKLLTAAVTFHADGSTKDRRVAPRKVTDSAIELDPLILNPRDSLTFEALIDGDPGDVDLALSAAGFQVRRADRGRPARHTGPDVVDGRSALRAARN</sequence>